<dbReference type="InterPro" id="IPR036894">
    <property type="entry name" value="YbaB-like_sf"/>
</dbReference>
<keyword evidence="2" id="KW-1185">Reference proteome</keyword>
<gene>
    <name evidence="1" type="ORF">MF672_002045</name>
</gene>
<evidence type="ECO:0000313" key="2">
    <source>
        <dbReference type="Proteomes" id="UP001317259"/>
    </source>
</evidence>
<dbReference type="InterPro" id="IPR004401">
    <property type="entry name" value="YbaB/EbfC"/>
</dbReference>
<name>A0ABT0FJW5_9ACTN</name>
<dbReference type="RefSeq" id="WP_242382646.1">
    <property type="nucleotide sequence ID" value="NZ_JAKRKC020000001.1"/>
</dbReference>
<dbReference type="SUPFAM" id="SSF82607">
    <property type="entry name" value="YbaB-like"/>
    <property type="match status" value="1"/>
</dbReference>
<protein>
    <submittedName>
        <fullName evidence="1">YbaB/EbfC family nucleoid-associated protein</fullName>
    </submittedName>
</protein>
<dbReference type="EMBL" id="JAKRKC020000001">
    <property type="protein sequence ID" value="MCK2212587.1"/>
    <property type="molecule type" value="Genomic_DNA"/>
</dbReference>
<dbReference type="Gene3D" id="3.30.1310.10">
    <property type="entry name" value="Nucleoid-associated protein YbaB-like domain"/>
    <property type="match status" value="1"/>
</dbReference>
<reference evidence="1 2" key="1">
    <citation type="submission" date="2022-04" db="EMBL/GenBank/DDBJ databases">
        <title>Genome draft of Actinomadura sp. ATCC 31491.</title>
        <authorList>
            <person name="Shi X."/>
            <person name="Du Y."/>
        </authorList>
    </citation>
    <scope>NUCLEOTIDE SEQUENCE [LARGE SCALE GENOMIC DNA]</scope>
    <source>
        <strain evidence="1 2">ATCC 31491</strain>
    </source>
</reference>
<proteinExistence type="predicted"/>
<dbReference type="Proteomes" id="UP001317259">
    <property type="component" value="Unassembled WGS sequence"/>
</dbReference>
<sequence length="132" mass="14123">MLDPGDIGPEDLERVARETETALRRLADVQSRLGDVRGTGTAADGMIVVGADSTGRVDSIKLNPRVMRLGSQELADHLLRAVTAAQDDCARQAQALIAEAGVAAPVDEAAIQAMERRLMQTHEAFVKELGDF</sequence>
<evidence type="ECO:0000313" key="1">
    <source>
        <dbReference type="EMBL" id="MCK2212587.1"/>
    </source>
</evidence>
<comment type="caution">
    <text evidence="1">The sequence shown here is derived from an EMBL/GenBank/DDBJ whole genome shotgun (WGS) entry which is preliminary data.</text>
</comment>
<dbReference type="Pfam" id="PF02575">
    <property type="entry name" value="YbaB_DNA_bd"/>
    <property type="match status" value="1"/>
</dbReference>
<accession>A0ABT0FJW5</accession>
<organism evidence="1 2">
    <name type="scientific">Actinomadura luzonensis</name>
    <dbReference type="NCBI Taxonomy" id="2805427"/>
    <lineage>
        <taxon>Bacteria</taxon>
        <taxon>Bacillati</taxon>
        <taxon>Actinomycetota</taxon>
        <taxon>Actinomycetes</taxon>
        <taxon>Streptosporangiales</taxon>
        <taxon>Thermomonosporaceae</taxon>
        <taxon>Actinomadura</taxon>
    </lineage>
</organism>